<keyword evidence="2" id="KW-1185">Reference proteome</keyword>
<reference evidence="1 2" key="1">
    <citation type="submission" date="2017-03" db="EMBL/GenBank/DDBJ databases">
        <title>WGS assembly of Porphyra umbilicalis.</title>
        <authorList>
            <person name="Brawley S.H."/>
            <person name="Blouin N.A."/>
            <person name="Ficko-Blean E."/>
            <person name="Wheeler G.L."/>
            <person name="Lohr M."/>
            <person name="Goodson H.V."/>
            <person name="Jenkins J.W."/>
            <person name="Blaby-Haas C.E."/>
            <person name="Helliwell K.E."/>
            <person name="Chan C."/>
            <person name="Marriage T."/>
            <person name="Bhattacharya D."/>
            <person name="Klein A.S."/>
            <person name="Badis Y."/>
            <person name="Brodie J."/>
            <person name="Cao Y."/>
            <person name="Collen J."/>
            <person name="Dittami S.M."/>
            <person name="Gachon C.M."/>
            <person name="Green B.R."/>
            <person name="Karpowicz S."/>
            <person name="Kim J.W."/>
            <person name="Kudahl U."/>
            <person name="Lin S."/>
            <person name="Michel G."/>
            <person name="Mittag M."/>
            <person name="Olson B.J."/>
            <person name="Pangilinan J."/>
            <person name="Peng Y."/>
            <person name="Qiu H."/>
            <person name="Shu S."/>
            <person name="Singer J.T."/>
            <person name="Smith A.G."/>
            <person name="Sprecher B.N."/>
            <person name="Wagner V."/>
            <person name="Wang W."/>
            <person name="Wang Z.-Y."/>
            <person name="Yan J."/>
            <person name="Yarish C."/>
            <person name="Zoeuner-Riek S."/>
            <person name="Zhuang Y."/>
            <person name="Zou Y."/>
            <person name="Lindquist E.A."/>
            <person name="Grimwood J."/>
            <person name="Barry K."/>
            <person name="Rokhsar D.S."/>
            <person name="Schmutz J."/>
            <person name="Stiller J.W."/>
            <person name="Grossman A.R."/>
            <person name="Prochnik S.E."/>
        </authorList>
    </citation>
    <scope>NUCLEOTIDE SEQUENCE [LARGE SCALE GENOMIC DNA]</scope>
    <source>
        <strain evidence="1">4086291</strain>
    </source>
</reference>
<dbReference type="AlphaFoldDB" id="A0A1X6P681"/>
<accession>A0A1X6P681</accession>
<evidence type="ECO:0000313" key="1">
    <source>
        <dbReference type="EMBL" id="OSX76419.1"/>
    </source>
</evidence>
<gene>
    <name evidence="1" type="ORF">BU14_0192s0036</name>
</gene>
<name>A0A1X6P681_PORUM</name>
<proteinExistence type="predicted"/>
<dbReference type="EMBL" id="KV918868">
    <property type="protein sequence ID" value="OSX76419.1"/>
    <property type="molecule type" value="Genomic_DNA"/>
</dbReference>
<organism evidence="1 2">
    <name type="scientific">Porphyra umbilicalis</name>
    <name type="common">Purple laver</name>
    <name type="synonym">Red alga</name>
    <dbReference type="NCBI Taxonomy" id="2786"/>
    <lineage>
        <taxon>Eukaryota</taxon>
        <taxon>Rhodophyta</taxon>
        <taxon>Bangiophyceae</taxon>
        <taxon>Bangiales</taxon>
        <taxon>Bangiaceae</taxon>
        <taxon>Porphyra</taxon>
    </lineage>
</organism>
<dbReference type="Proteomes" id="UP000218209">
    <property type="component" value="Unassembled WGS sequence"/>
</dbReference>
<protein>
    <submittedName>
        <fullName evidence="1">Uncharacterized protein</fullName>
    </submittedName>
</protein>
<evidence type="ECO:0000313" key="2">
    <source>
        <dbReference type="Proteomes" id="UP000218209"/>
    </source>
</evidence>
<sequence length="418" mass="45166">MGCSLKDDVDAELLEKSRKDGLPEPELVAAGNCTYLASKDHRDRVCDRHGGEDPPLVRAGVGTCKVRARLLWPVDPPDPASIRVILLLFGEHNHIYPVCNQPTSAIMDAIEHAPTATGRQLQRAVSDACDGARACPGHVRSLRAAARALASPHGQDILGVMDLRRRADGEHTYIRGVIIFLQNDAQAELSGRMRYVMVDTTFDVYSLNRAVVVLRAMVIGKCTDIAKTPFVAVLLDFETAEHDGAFRAMSRTFGGSPADFHGRSIGCRVHFIGFLLKKCGNDIHHPFFRSVVALRDSPPAGGMTEAVACLSALKDTANAAGETKQATALKWLLHNRAAREAAFPLSSCALSRTEVLAAGQTTNAIESLNRQTQLEVHQQGSPALLGAIRALMDFDATTMLEVLPKGQAFSVARSLEGF</sequence>